<evidence type="ECO:0000313" key="2">
    <source>
        <dbReference type="Proteomes" id="UP000199393"/>
    </source>
</evidence>
<dbReference type="EMBL" id="LT598496">
    <property type="protein sequence ID" value="SBV26939.1"/>
    <property type="molecule type" value="Genomic_DNA"/>
</dbReference>
<organism evidence="1 2">
    <name type="scientific">Micromonospora krabiensis</name>
    <dbReference type="NCBI Taxonomy" id="307121"/>
    <lineage>
        <taxon>Bacteria</taxon>
        <taxon>Bacillati</taxon>
        <taxon>Actinomycetota</taxon>
        <taxon>Actinomycetes</taxon>
        <taxon>Micromonosporales</taxon>
        <taxon>Micromonosporaceae</taxon>
        <taxon>Micromonospora</taxon>
    </lineage>
</organism>
<name>A0A1C3N2Z4_9ACTN</name>
<evidence type="ECO:0000313" key="1">
    <source>
        <dbReference type="EMBL" id="SBV26939.1"/>
    </source>
</evidence>
<proteinExistence type="predicted"/>
<evidence type="ECO:0008006" key="3">
    <source>
        <dbReference type="Google" id="ProtNLM"/>
    </source>
</evidence>
<keyword evidence="2" id="KW-1185">Reference proteome</keyword>
<accession>A0A1C3N2Z4</accession>
<reference evidence="2" key="1">
    <citation type="submission" date="2016-06" db="EMBL/GenBank/DDBJ databases">
        <authorList>
            <person name="Varghese N."/>
        </authorList>
    </citation>
    <scope>NUCLEOTIDE SEQUENCE [LARGE SCALE GENOMIC DNA]</scope>
    <source>
        <strain evidence="2">DSM 45344</strain>
    </source>
</reference>
<dbReference type="InterPro" id="IPR035923">
    <property type="entry name" value="TT1751-like_sf"/>
</dbReference>
<protein>
    <recommendedName>
        <fullName evidence="3">DUF302 domain-containing protein</fullName>
    </recommendedName>
</protein>
<sequence length="172" mass="19465">MVEHRYRARRLDIRVDRPFAEFRRQYEQAVPPYDKEAFDALVARDASWSDVLDLMRERAPHGFLIYWSSDDLRPMMGLAGASAHCVEYLMGNHTIAERMFRHDPTTMLYAPLRTAITGDADGGGTRFTIEQPRCPTGSFGQQGIAEVGVDLDHEVADLLDHLDLTVPVGFRA</sequence>
<dbReference type="PATRIC" id="fig|307121.4.peg.2498"/>
<dbReference type="SUPFAM" id="SSF103247">
    <property type="entry name" value="TT1751-like"/>
    <property type="match status" value="1"/>
</dbReference>
<dbReference type="AlphaFoldDB" id="A0A1C3N2Z4"/>
<dbReference type="Proteomes" id="UP000199393">
    <property type="component" value="Chromosome I"/>
</dbReference>
<gene>
    <name evidence="1" type="ORF">GA0070620_2436</name>
</gene>